<dbReference type="PROSITE" id="PS00211">
    <property type="entry name" value="ABC_TRANSPORTER_1"/>
    <property type="match status" value="1"/>
</dbReference>
<comment type="caution">
    <text evidence="6">The sequence shown here is derived from an EMBL/GenBank/DDBJ whole genome shotgun (WGS) entry which is preliminary data.</text>
</comment>
<dbReference type="InterPro" id="IPR003593">
    <property type="entry name" value="AAA+_ATPase"/>
</dbReference>
<dbReference type="Pfam" id="PF00005">
    <property type="entry name" value="ABC_tran"/>
    <property type="match status" value="1"/>
</dbReference>
<proteinExistence type="inferred from homology"/>
<accession>A0A2N7AVV9</accession>
<dbReference type="GO" id="GO:0016887">
    <property type="term" value="F:ATP hydrolysis activity"/>
    <property type="evidence" value="ECO:0007669"/>
    <property type="project" value="InterPro"/>
</dbReference>
<dbReference type="SUPFAM" id="SSF52540">
    <property type="entry name" value="P-loop containing nucleoside triphosphate hydrolases"/>
    <property type="match status" value="1"/>
</dbReference>
<keyword evidence="2" id="KW-0813">Transport</keyword>
<dbReference type="InterPro" id="IPR027417">
    <property type="entry name" value="P-loop_NTPase"/>
</dbReference>
<comment type="similarity">
    <text evidence="1">Belongs to the ABC transporter superfamily.</text>
</comment>
<keyword evidence="7" id="KW-1185">Reference proteome</keyword>
<evidence type="ECO:0000259" key="5">
    <source>
        <dbReference type="PROSITE" id="PS50893"/>
    </source>
</evidence>
<gene>
    <name evidence="6" type="ORF">CBP76_03905</name>
</gene>
<dbReference type="PROSITE" id="PS50893">
    <property type="entry name" value="ABC_TRANSPORTER_2"/>
    <property type="match status" value="1"/>
</dbReference>
<evidence type="ECO:0000256" key="2">
    <source>
        <dbReference type="ARBA" id="ARBA00022448"/>
    </source>
</evidence>
<evidence type="ECO:0000313" key="6">
    <source>
        <dbReference type="EMBL" id="PMD72291.1"/>
    </source>
</evidence>
<dbReference type="InterPro" id="IPR017871">
    <property type="entry name" value="ABC_transporter-like_CS"/>
</dbReference>
<reference evidence="6 7" key="1">
    <citation type="submission" date="2017-05" db="EMBL/GenBank/DDBJ databases">
        <title>Lactobacillus nurukis nov., sp. nov., isolated from nuruk.</title>
        <authorList>
            <person name="Kim S.-J."/>
        </authorList>
    </citation>
    <scope>NUCLEOTIDE SEQUENCE [LARGE SCALE GENOMIC DNA]</scope>
    <source>
        <strain evidence="6 7">SYF10-1a</strain>
    </source>
</reference>
<organism evidence="6 7">
    <name type="scientific">Companilactobacillus nuruki</name>
    <dbReference type="NCBI Taxonomy" id="1993540"/>
    <lineage>
        <taxon>Bacteria</taxon>
        <taxon>Bacillati</taxon>
        <taxon>Bacillota</taxon>
        <taxon>Bacilli</taxon>
        <taxon>Lactobacillales</taxon>
        <taxon>Lactobacillaceae</taxon>
        <taxon>Companilactobacillus</taxon>
    </lineage>
</organism>
<dbReference type="EMBL" id="NIPR01000007">
    <property type="protein sequence ID" value="PMD72291.1"/>
    <property type="molecule type" value="Genomic_DNA"/>
</dbReference>
<name>A0A2N7AVV9_9LACO</name>
<evidence type="ECO:0000256" key="1">
    <source>
        <dbReference type="ARBA" id="ARBA00005417"/>
    </source>
</evidence>
<dbReference type="InterPro" id="IPR003439">
    <property type="entry name" value="ABC_transporter-like_ATP-bd"/>
</dbReference>
<dbReference type="Proteomes" id="UP000235649">
    <property type="component" value="Unassembled WGS sequence"/>
</dbReference>
<sequence>MVKTILSINNVSKSFGKYKAIDNLNLSLQKGDIYGLIGSNGAGKTTIMRLITQLSPLQVGEIKLFDQKINQQALKHVGSIIETPVAFEKLTVKQNLKLIAIQRGINDYDKINEIINFVGLNEKDNTKAKNLSLGQKQRLGLAIAILPDPDLLVLDEPINGLDPSGIIEFRQLLLRLNQEKQVTILISSHILTELYQVSTRFGFIYRGQLIKQISKDDLDRVNQSGLMVTVNNVSKASQIIDKNYSKKFTVLNDKNILIHSLNVDSSELNKKLVMNGVSVVSITKEEKSLEDYYTNLIGELEND</sequence>
<keyword evidence="3" id="KW-0547">Nucleotide-binding</keyword>
<dbReference type="GO" id="GO:0005524">
    <property type="term" value="F:ATP binding"/>
    <property type="evidence" value="ECO:0007669"/>
    <property type="project" value="UniProtKB-KW"/>
</dbReference>
<dbReference type="SMART" id="SM00382">
    <property type="entry name" value="AAA"/>
    <property type="match status" value="1"/>
</dbReference>
<dbReference type="RefSeq" id="WP_102195634.1">
    <property type="nucleotide sequence ID" value="NZ_NIPR01000007.1"/>
</dbReference>
<protein>
    <submittedName>
        <fullName evidence="6">ABC transporter</fullName>
    </submittedName>
</protein>
<dbReference type="PANTHER" id="PTHR43335:SF8">
    <property type="entry name" value="ABC TRANSPORTER, ATP-BINDING PROTEIN"/>
    <property type="match status" value="1"/>
</dbReference>
<evidence type="ECO:0000256" key="4">
    <source>
        <dbReference type="ARBA" id="ARBA00022840"/>
    </source>
</evidence>
<evidence type="ECO:0000256" key="3">
    <source>
        <dbReference type="ARBA" id="ARBA00022741"/>
    </source>
</evidence>
<keyword evidence="4" id="KW-0067">ATP-binding</keyword>
<dbReference type="OrthoDB" id="9804819at2"/>
<dbReference type="AlphaFoldDB" id="A0A2N7AVV9"/>
<evidence type="ECO:0000313" key="7">
    <source>
        <dbReference type="Proteomes" id="UP000235649"/>
    </source>
</evidence>
<feature type="domain" description="ABC transporter" evidence="5">
    <location>
        <begin position="6"/>
        <end position="231"/>
    </location>
</feature>
<dbReference type="Gene3D" id="3.40.50.300">
    <property type="entry name" value="P-loop containing nucleotide triphosphate hydrolases"/>
    <property type="match status" value="1"/>
</dbReference>
<dbReference type="PANTHER" id="PTHR43335">
    <property type="entry name" value="ABC TRANSPORTER, ATP-BINDING PROTEIN"/>
    <property type="match status" value="1"/>
</dbReference>